<gene>
    <name evidence="3" type="ORF">SAMN02746064_01666</name>
</gene>
<dbReference type="NCBIfam" id="TIGR03127">
    <property type="entry name" value="RuMP_HxlB"/>
    <property type="match status" value="1"/>
</dbReference>
<feature type="domain" description="SIS" evidence="2">
    <location>
        <begin position="26"/>
        <end position="168"/>
    </location>
</feature>
<dbReference type="GO" id="GO:0097367">
    <property type="term" value="F:carbohydrate derivative binding"/>
    <property type="evidence" value="ECO:0007669"/>
    <property type="project" value="InterPro"/>
</dbReference>
<dbReference type="Gene3D" id="3.40.50.10490">
    <property type="entry name" value="Glucose-6-phosphate isomerase like protein, domain 1"/>
    <property type="match status" value="1"/>
</dbReference>
<dbReference type="PANTHER" id="PTHR43443">
    <property type="entry name" value="3-HEXULOSE-6-PHOSPHATE ISOMERASE"/>
    <property type="match status" value="1"/>
</dbReference>
<reference evidence="3 4" key="1">
    <citation type="submission" date="2016-11" db="EMBL/GenBank/DDBJ databases">
        <authorList>
            <person name="Jaros S."/>
            <person name="Januszkiewicz K."/>
            <person name="Wedrychowicz H."/>
        </authorList>
    </citation>
    <scope>NUCLEOTIDE SEQUENCE [LARGE SCALE GENOMIC DNA]</scope>
    <source>
        <strain evidence="3 4">DSM 14828</strain>
    </source>
</reference>
<dbReference type="InterPro" id="IPR046348">
    <property type="entry name" value="SIS_dom_sf"/>
</dbReference>
<dbReference type="OrthoDB" id="9797832at2"/>
<dbReference type="EMBL" id="FQTU01000011">
    <property type="protein sequence ID" value="SHE99763.1"/>
    <property type="molecule type" value="Genomic_DNA"/>
</dbReference>
<dbReference type="Pfam" id="PF01380">
    <property type="entry name" value="SIS"/>
    <property type="match status" value="1"/>
</dbReference>
<sequence>MNKMMTICNEIQKISRGVDETQVLETAKKILEAKRIFLAGQGRSGLMIKGFAMRLMHLGLQAYVVGESTTPSMGEGDLLLIGSGSGETGGLVTMANKAKSTRGDVCLVTTNPNSTIAKLSSAVIEIKAQGKGEEAKNITVQPMGSLFEQALLVLLDSLVLYLMDLSGQDNQSMYKRHANLE</sequence>
<dbReference type="InterPro" id="IPR001347">
    <property type="entry name" value="SIS_dom"/>
</dbReference>
<name>A0A1M4Y2G4_9FIRM</name>
<dbReference type="GO" id="GO:0016853">
    <property type="term" value="F:isomerase activity"/>
    <property type="evidence" value="ECO:0007669"/>
    <property type="project" value="UniProtKB-KW"/>
</dbReference>
<dbReference type="PANTHER" id="PTHR43443:SF1">
    <property type="entry name" value="3-HEXULOSE-6-PHOSPHATE ISOMERASE"/>
    <property type="match status" value="1"/>
</dbReference>
<dbReference type="GO" id="GO:1901135">
    <property type="term" value="P:carbohydrate derivative metabolic process"/>
    <property type="evidence" value="ECO:0007669"/>
    <property type="project" value="InterPro"/>
</dbReference>
<accession>A0A1M4Y2G4</accession>
<protein>
    <submittedName>
        <fullName evidence="3">6-phospho-3-hexuloisomerase</fullName>
    </submittedName>
</protein>
<evidence type="ECO:0000256" key="1">
    <source>
        <dbReference type="ARBA" id="ARBA00009235"/>
    </source>
</evidence>
<keyword evidence="3" id="KW-0413">Isomerase</keyword>
<evidence type="ECO:0000259" key="2">
    <source>
        <dbReference type="PROSITE" id="PS51464"/>
    </source>
</evidence>
<dbReference type="PROSITE" id="PS51464">
    <property type="entry name" value="SIS"/>
    <property type="match status" value="1"/>
</dbReference>
<dbReference type="SUPFAM" id="SSF53697">
    <property type="entry name" value="SIS domain"/>
    <property type="match status" value="1"/>
</dbReference>
<dbReference type="InterPro" id="IPR017552">
    <property type="entry name" value="PHI/rmpB"/>
</dbReference>
<dbReference type="CDD" id="cd05005">
    <property type="entry name" value="SIS_PHI"/>
    <property type="match status" value="1"/>
</dbReference>
<dbReference type="AlphaFoldDB" id="A0A1M4Y2G4"/>
<evidence type="ECO:0000313" key="4">
    <source>
        <dbReference type="Proteomes" id="UP000184251"/>
    </source>
</evidence>
<evidence type="ECO:0000313" key="3">
    <source>
        <dbReference type="EMBL" id="SHE99763.1"/>
    </source>
</evidence>
<dbReference type="Proteomes" id="UP000184251">
    <property type="component" value="Unassembled WGS sequence"/>
</dbReference>
<dbReference type="RefSeq" id="WP_073270973.1">
    <property type="nucleotide sequence ID" value="NZ_FQTU01000011.1"/>
</dbReference>
<organism evidence="3 4">
    <name type="scientific">Alkalibacter saccharofermentans DSM 14828</name>
    <dbReference type="NCBI Taxonomy" id="1120975"/>
    <lineage>
        <taxon>Bacteria</taxon>
        <taxon>Bacillati</taxon>
        <taxon>Bacillota</taxon>
        <taxon>Clostridia</taxon>
        <taxon>Eubacteriales</taxon>
        <taxon>Eubacteriaceae</taxon>
        <taxon>Alkalibacter</taxon>
    </lineage>
</organism>
<dbReference type="STRING" id="1120975.SAMN02746064_01666"/>
<keyword evidence="4" id="KW-1185">Reference proteome</keyword>
<comment type="similarity">
    <text evidence="1">Belongs to the SIS family. PHI subfamily.</text>
</comment>
<proteinExistence type="inferred from homology"/>